<gene>
    <name evidence="1" type="ORF">MILVUS5_LOCUS23998</name>
</gene>
<name>A0ACB0KLK8_TRIPR</name>
<sequence>MKSTTVKFGGKNKEAGRYKCNIDASFRKQRNHIDFGICIRDDEGRFVLAKTMWSSPTCEVDLEEALGLLHTINWVHELQLEGVDFVLESKKVVNYFHKGQNDVTEFGVCVE</sequence>
<reference evidence="1" key="1">
    <citation type="submission" date="2023-10" db="EMBL/GenBank/DDBJ databases">
        <authorList>
            <person name="Rodriguez Cubillos JULIANA M."/>
            <person name="De Vega J."/>
        </authorList>
    </citation>
    <scope>NUCLEOTIDE SEQUENCE</scope>
</reference>
<protein>
    <submittedName>
        <fullName evidence="1">Uncharacterized protein</fullName>
    </submittedName>
</protein>
<evidence type="ECO:0000313" key="2">
    <source>
        <dbReference type="Proteomes" id="UP001177021"/>
    </source>
</evidence>
<proteinExistence type="predicted"/>
<comment type="caution">
    <text evidence="1">The sequence shown here is derived from an EMBL/GenBank/DDBJ whole genome shotgun (WGS) entry which is preliminary data.</text>
</comment>
<keyword evidence="2" id="KW-1185">Reference proteome</keyword>
<evidence type="ECO:0000313" key="1">
    <source>
        <dbReference type="EMBL" id="CAJ2657411.1"/>
    </source>
</evidence>
<accession>A0ACB0KLK8</accession>
<dbReference type="Proteomes" id="UP001177021">
    <property type="component" value="Unassembled WGS sequence"/>
</dbReference>
<organism evidence="1 2">
    <name type="scientific">Trifolium pratense</name>
    <name type="common">Red clover</name>
    <dbReference type="NCBI Taxonomy" id="57577"/>
    <lineage>
        <taxon>Eukaryota</taxon>
        <taxon>Viridiplantae</taxon>
        <taxon>Streptophyta</taxon>
        <taxon>Embryophyta</taxon>
        <taxon>Tracheophyta</taxon>
        <taxon>Spermatophyta</taxon>
        <taxon>Magnoliopsida</taxon>
        <taxon>eudicotyledons</taxon>
        <taxon>Gunneridae</taxon>
        <taxon>Pentapetalae</taxon>
        <taxon>rosids</taxon>
        <taxon>fabids</taxon>
        <taxon>Fabales</taxon>
        <taxon>Fabaceae</taxon>
        <taxon>Papilionoideae</taxon>
        <taxon>50 kb inversion clade</taxon>
        <taxon>NPAAA clade</taxon>
        <taxon>Hologalegina</taxon>
        <taxon>IRL clade</taxon>
        <taxon>Trifolieae</taxon>
        <taxon>Trifolium</taxon>
    </lineage>
</organism>
<dbReference type="EMBL" id="CASHSV030000311">
    <property type="protein sequence ID" value="CAJ2657411.1"/>
    <property type="molecule type" value="Genomic_DNA"/>
</dbReference>